<dbReference type="OrthoDB" id="9759607at2"/>
<dbReference type="InterPro" id="IPR052155">
    <property type="entry name" value="Biofilm_reg_signaling"/>
</dbReference>
<sequence>MVRNDPTQARPVRWRRPVLVSLSYLASWLGLDTVATTLQAGQDVPLWYPPSGLDVVLLLVGGPRYAPLLLLTELLHAALAGGGSPDWPAAVATGVVRAAVGALVAYVLLRRARIDPRLPGLREVFWFLGLAAIAGPLLVAVTQVVQGGLVEPSWRSLHRDTLGSWAGSALGVATVAPVLLVAGRRVIGRWHGRPELVRPVQLTPRRPERLGQSGRHRLSRLPAFADRLRDPRLEAAAQAALLVTTVLAAYGDPAGGSSDLAYLVFVPVVWIAARGGFARVGVALLVTTVAAVVLVARDPVDDVLGVQLGLVVLTLVGLKLGALVTGRQYHVAAVQHAAVHDPLTGLANRMLLADRLEAARHRAERRPGARFAVLYCDLDGFKAVNDQLGHDAGDALLISVARRLEATVRPEDLVSRLGGDEMAVLLDGVSGPEEAAGVADRLVAALSEPYAVNGGEVVVTASIGVAVADRAGLAGPRLSADRGGPAERGAAGHADEVLRAADLALQRAKQNGRQRYEVFSEPLRRQAWDQLGLRAALRRAVAAGAVTVDYQPIVRVADGHLAAVEALARWRDADRGQVPPAEFIAAAEETGLIHELGMQVLEQACRQCAAWHRSFGPSAAPRVAVNVSTRQLLPDAFADRVLDVLDRVGLPADVLELEMTESCAVEPGARPALQALSAAGVRIAVDDFGTGYSSFAALRERTPHAFKLDRSFIARLPEDRPADAIVSAVLALAEPLGATVTAEGVETEEQLHRLRELGCGQVQGFLLGRPTSAAEIERDWLRPPRSLARAQEW</sequence>
<evidence type="ECO:0000256" key="4">
    <source>
        <dbReference type="ARBA" id="ARBA00022989"/>
    </source>
</evidence>
<evidence type="ECO:0000256" key="5">
    <source>
        <dbReference type="ARBA" id="ARBA00023136"/>
    </source>
</evidence>
<keyword evidence="4 6" id="KW-1133">Transmembrane helix</keyword>
<dbReference type="Proteomes" id="UP000198373">
    <property type="component" value="Unassembled WGS sequence"/>
</dbReference>
<dbReference type="AlphaFoldDB" id="A0A239FW79"/>
<dbReference type="NCBIfam" id="TIGR00254">
    <property type="entry name" value="GGDEF"/>
    <property type="match status" value="1"/>
</dbReference>
<protein>
    <submittedName>
        <fullName evidence="9">Diguanylate cyclase (GGDEF) domain-containing protein</fullName>
    </submittedName>
</protein>
<evidence type="ECO:0000313" key="10">
    <source>
        <dbReference type="Proteomes" id="UP000198373"/>
    </source>
</evidence>
<evidence type="ECO:0000256" key="6">
    <source>
        <dbReference type="SAM" id="Phobius"/>
    </source>
</evidence>
<dbReference type="InterPro" id="IPR043128">
    <property type="entry name" value="Rev_trsase/Diguanyl_cyclase"/>
</dbReference>
<dbReference type="CDD" id="cd01949">
    <property type="entry name" value="GGDEF"/>
    <property type="match status" value="1"/>
</dbReference>
<feature type="transmembrane region" description="Helical" evidence="6">
    <location>
        <begin position="89"/>
        <end position="109"/>
    </location>
</feature>
<evidence type="ECO:0000256" key="2">
    <source>
        <dbReference type="ARBA" id="ARBA00022475"/>
    </source>
</evidence>
<feature type="transmembrane region" description="Helical" evidence="6">
    <location>
        <begin position="165"/>
        <end position="183"/>
    </location>
</feature>
<keyword evidence="3 6" id="KW-0812">Transmembrane</keyword>
<dbReference type="SUPFAM" id="SSF141868">
    <property type="entry name" value="EAL domain-like"/>
    <property type="match status" value="1"/>
</dbReference>
<dbReference type="SUPFAM" id="SSF55073">
    <property type="entry name" value="Nucleotide cyclase"/>
    <property type="match status" value="1"/>
</dbReference>
<dbReference type="SMART" id="SM00267">
    <property type="entry name" value="GGDEF"/>
    <property type="match status" value="1"/>
</dbReference>
<dbReference type="GO" id="GO:0005886">
    <property type="term" value="C:plasma membrane"/>
    <property type="evidence" value="ECO:0007669"/>
    <property type="project" value="UniProtKB-SubCell"/>
</dbReference>
<dbReference type="PANTHER" id="PTHR44757:SF2">
    <property type="entry name" value="BIOFILM ARCHITECTURE MAINTENANCE PROTEIN MBAA"/>
    <property type="match status" value="1"/>
</dbReference>
<keyword evidence="5 6" id="KW-0472">Membrane</keyword>
<feature type="domain" description="EAL" evidence="7">
    <location>
        <begin position="530"/>
        <end position="784"/>
    </location>
</feature>
<feature type="transmembrane region" description="Helical" evidence="6">
    <location>
        <begin position="271"/>
        <end position="296"/>
    </location>
</feature>
<feature type="domain" description="GGDEF" evidence="8">
    <location>
        <begin position="369"/>
        <end position="521"/>
    </location>
</feature>
<proteinExistence type="predicted"/>
<dbReference type="PROSITE" id="PS50887">
    <property type="entry name" value="GGDEF"/>
    <property type="match status" value="1"/>
</dbReference>
<accession>A0A239FW79</accession>
<dbReference type="EMBL" id="FZOO01000005">
    <property type="protein sequence ID" value="SNS61426.1"/>
    <property type="molecule type" value="Genomic_DNA"/>
</dbReference>
<keyword evidence="2" id="KW-1003">Cell membrane</keyword>
<evidence type="ECO:0000256" key="1">
    <source>
        <dbReference type="ARBA" id="ARBA00004651"/>
    </source>
</evidence>
<gene>
    <name evidence="9" type="ORF">SAMN06893096_105293</name>
</gene>
<dbReference type="PANTHER" id="PTHR44757">
    <property type="entry name" value="DIGUANYLATE CYCLASE DGCP"/>
    <property type="match status" value="1"/>
</dbReference>
<dbReference type="InterPro" id="IPR001633">
    <property type="entry name" value="EAL_dom"/>
</dbReference>
<dbReference type="PROSITE" id="PS50883">
    <property type="entry name" value="EAL"/>
    <property type="match status" value="1"/>
</dbReference>
<comment type="subcellular location">
    <subcellularLocation>
        <location evidence="1">Cell membrane</location>
        <topology evidence="1">Multi-pass membrane protein</topology>
    </subcellularLocation>
</comment>
<feature type="transmembrane region" description="Helical" evidence="6">
    <location>
        <begin position="124"/>
        <end position="145"/>
    </location>
</feature>
<evidence type="ECO:0000313" key="9">
    <source>
        <dbReference type="EMBL" id="SNS61426.1"/>
    </source>
</evidence>
<dbReference type="InterPro" id="IPR007895">
    <property type="entry name" value="MASE1"/>
</dbReference>
<evidence type="ECO:0000256" key="3">
    <source>
        <dbReference type="ARBA" id="ARBA00022692"/>
    </source>
</evidence>
<evidence type="ECO:0000259" key="8">
    <source>
        <dbReference type="PROSITE" id="PS50887"/>
    </source>
</evidence>
<dbReference type="Gene3D" id="3.20.20.450">
    <property type="entry name" value="EAL domain"/>
    <property type="match status" value="1"/>
</dbReference>
<dbReference type="Pfam" id="PF05231">
    <property type="entry name" value="MASE1"/>
    <property type="match status" value="1"/>
</dbReference>
<evidence type="ECO:0000259" key="7">
    <source>
        <dbReference type="PROSITE" id="PS50883"/>
    </source>
</evidence>
<dbReference type="InterPro" id="IPR029787">
    <property type="entry name" value="Nucleotide_cyclase"/>
</dbReference>
<dbReference type="Pfam" id="PF00563">
    <property type="entry name" value="EAL"/>
    <property type="match status" value="1"/>
</dbReference>
<organism evidence="9 10">
    <name type="scientific">Geodermatophilus pulveris</name>
    <dbReference type="NCBI Taxonomy" id="1564159"/>
    <lineage>
        <taxon>Bacteria</taxon>
        <taxon>Bacillati</taxon>
        <taxon>Actinomycetota</taxon>
        <taxon>Actinomycetes</taxon>
        <taxon>Geodermatophilales</taxon>
        <taxon>Geodermatophilaceae</taxon>
        <taxon>Geodermatophilus</taxon>
    </lineage>
</organism>
<dbReference type="InterPro" id="IPR000160">
    <property type="entry name" value="GGDEF_dom"/>
</dbReference>
<keyword evidence="10" id="KW-1185">Reference proteome</keyword>
<name>A0A239FW79_9ACTN</name>
<dbReference type="Gene3D" id="3.30.70.270">
    <property type="match status" value="1"/>
</dbReference>
<reference evidence="10" key="1">
    <citation type="submission" date="2017-06" db="EMBL/GenBank/DDBJ databases">
        <authorList>
            <person name="Varghese N."/>
            <person name="Submissions S."/>
        </authorList>
    </citation>
    <scope>NUCLEOTIDE SEQUENCE [LARGE SCALE GENOMIC DNA]</scope>
    <source>
        <strain evidence="10">DSM 46839</strain>
    </source>
</reference>
<dbReference type="CDD" id="cd01948">
    <property type="entry name" value="EAL"/>
    <property type="match status" value="1"/>
</dbReference>
<dbReference type="Pfam" id="PF00990">
    <property type="entry name" value="GGDEF"/>
    <property type="match status" value="1"/>
</dbReference>
<dbReference type="SMART" id="SM00052">
    <property type="entry name" value="EAL"/>
    <property type="match status" value="1"/>
</dbReference>
<dbReference type="InterPro" id="IPR035919">
    <property type="entry name" value="EAL_sf"/>
</dbReference>
<feature type="transmembrane region" description="Helical" evidence="6">
    <location>
        <begin position="303"/>
        <end position="324"/>
    </location>
</feature>